<dbReference type="Pfam" id="PF04851">
    <property type="entry name" value="ResIII"/>
    <property type="match status" value="1"/>
</dbReference>
<dbReference type="InterPro" id="IPR050742">
    <property type="entry name" value="Helicase_Restrict-Modif_Enz"/>
</dbReference>
<dbReference type="SUPFAM" id="SSF52540">
    <property type="entry name" value="P-loop containing nucleoside triphosphate hydrolases"/>
    <property type="match status" value="1"/>
</dbReference>
<dbReference type="InterPro" id="IPR014001">
    <property type="entry name" value="Helicase_ATP-bd"/>
</dbReference>
<dbReference type="PANTHER" id="PTHR47396:SF1">
    <property type="entry name" value="ATP-DEPENDENT HELICASE IRC3-RELATED"/>
    <property type="match status" value="1"/>
</dbReference>
<protein>
    <submittedName>
        <fullName evidence="2">DEAD/DEAH box helicase</fullName>
    </submittedName>
</protein>
<feature type="domain" description="Helicase ATP-binding" evidence="1">
    <location>
        <begin position="169"/>
        <end position="366"/>
    </location>
</feature>
<dbReference type="CDD" id="cd18032">
    <property type="entry name" value="DEXHc_RE_I_III_res"/>
    <property type="match status" value="1"/>
</dbReference>
<dbReference type="Pfam" id="PF00271">
    <property type="entry name" value="Helicase_C"/>
    <property type="match status" value="1"/>
</dbReference>
<dbReference type="CDD" id="cd18799">
    <property type="entry name" value="SF2_C_EcoAI-like"/>
    <property type="match status" value="1"/>
</dbReference>
<sequence>MPTPEQKARQKIDKQLQQAGWIIQDLKDFNPSAGLGIAVREYPTESGSADYILFIDRKPVGVIEAKKEGHTLSQVHDQTTRYSVDNLKYIRKDEILPFQYESTGTETYFTDARDPSPRQREVFHFHKPETLNEWLKQEETLRARLKKFPTLNSSGLRVCQVNAIINLENSFAQNKPRALVQMATGAGKTYTAITAVYRLLKFAKAKRILFLVDTRNLGKQAEQEFQAYKPNDDKRLFTELYTVQRLRSNFIDLSAQVCISTIQRMYSILKGKELDESLEDEPLHNVFEKMTSFQKMSSLSMEVVYNPTVPIETFDFIIIDECHRSIYNLWKQVLDYFDAFMIGLTATPDKRTFAFFHENIVSEYTLKQSITDKVNVGYDVYTIETEVTQQGAKIKAKQYVDFRNKMTRKKEWKLLEDEVDYAPSQLDKDIVNPSQIRKIIQECKRVMKEEFFPERDENYEVPKTLIFAKTDSHAEDIVHIVREEFGEGNDFCKKITYNVKNEDPESILQQFRTSYYPRIAVTVDMIATGTDVKPIEVLIFMRDVRSRNYFQQMIGRGTRSLSKDDLMKVTPSAKINKERFYIIDAVGVFKSVKVDYPVVDKKPSVPLKDLMKMVILQPDEDTISSLASRLTKIDRQISETDRAKFMELTDGKSLTEVALNLANAYDPDEIDKNARQIFNLPDDTDPTELQIEETIKQLSNSAIKPFDNPKVREFLETVRQKIYQIIDETNIDRVIRSEFDTTAKENADEIINNFRKFIDDNKDEIIALKIFYSLKTRRHSDPDLSGEESSKSHPELVSRSSGLTYKMINELRDALMSPPYYLTVEQIWRAYEKKEPKRVKHRTTVGMLTDIISLIRFELEIDNTLEPYSELVNRKFKEWVFKRNAGPKQFTDEQMNWLRMIKDHIISSVRIEKDDFELSPFVDEGGLGKFYQLFGGETEKIIEEINEELTV</sequence>
<proteinExistence type="predicted"/>
<dbReference type="PANTHER" id="PTHR47396">
    <property type="entry name" value="TYPE I RESTRICTION ENZYME ECOKI R PROTEIN"/>
    <property type="match status" value="1"/>
</dbReference>
<dbReference type="EMBL" id="DSVI01000004">
    <property type="protein sequence ID" value="HGT47114.1"/>
    <property type="molecule type" value="Genomic_DNA"/>
</dbReference>
<keyword evidence="2" id="KW-0067">ATP-binding</keyword>
<keyword evidence="2" id="KW-0347">Helicase</keyword>
<dbReference type="Pfam" id="PF08463">
    <property type="entry name" value="EcoEI_R_C"/>
    <property type="match status" value="1"/>
</dbReference>
<comment type="caution">
    <text evidence="2">The sequence shown here is derived from an EMBL/GenBank/DDBJ whole genome shotgun (WGS) entry which is preliminary data.</text>
</comment>
<gene>
    <name evidence="2" type="ORF">ENS56_03695</name>
</gene>
<evidence type="ECO:0000259" key="1">
    <source>
        <dbReference type="PROSITE" id="PS51192"/>
    </source>
</evidence>
<keyword evidence="2" id="KW-0547">Nucleotide-binding</keyword>
<name>A0A832DJ95_9BACT</name>
<evidence type="ECO:0000313" key="2">
    <source>
        <dbReference type="EMBL" id="HGT47114.1"/>
    </source>
</evidence>
<organism evidence="2">
    <name type="scientific">Ignavibacterium album</name>
    <dbReference type="NCBI Taxonomy" id="591197"/>
    <lineage>
        <taxon>Bacteria</taxon>
        <taxon>Pseudomonadati</taxon>
        <taxon>Ignavibacteriota</taxon>
        <taxon>Ignavibacteria</taxon>
        <taxon>Ignavibacteriales</taxon>
        <taxon>Ignavibacteriaceae</taxon>
        <taxon>Ignavibacterium</taxon>
    </lineage>
</organism>
<dbReference type="GO" id="GO:0005829">
    <property type="term" value="C:cytosol"/>
    <property type="evidence" value="ECO:0007669"/>
    <property type="project" value="TreeGrafter"/>
</dbReference>
<keyword evidence="2" id="KW-0378">Hydrolase</keyword>
<dbReference type="Gene3D" id="3.40.50.300">
    <property type="entry name" value="P-loop containing nucleotide triphosphate hydrolases"/>
    <property type="match status" value="2"/>
</dbReference>
<dbReference type="SMART" id="SM00487">
    <property type="entry name" value="DEXDc"/>
    <property type="match status" value="1"/>
</dbReference>
<dbReference type="Gene3D" id="3.90.1570.30">
    <property type="match status" value="1"/>
</dbReference>
<dbReference type="GO" id="GO:0009035">
    <property type="term" value="F:type I site-specific deoxyribonuclease activity"/>
    <property type="evidence" value="ECO:0007669"/>
    <property type="project" value="UniProtKB-EC"/>
</dbReference>
<dbReference type="GO" id="GO:0004386">
    <property type="term" value="F:helicase activity"/>
    <property type="evidence" value="ECO:0007669"/>
    <property type="project" value="UniProtKB-KW"/>
</dbReference>
<dbReference type="InterPro" id="IPR001650">
    <property type="entry name" value="Helicase_C-like"/>
</dbReference>
<dbReference type="GO" id="GO:0009307">
    <property type="term" value="P:DNA restriction-modification system"/>
    <property type="evidence" value="ECO:0007669"/>
    <property type="project" value="UniProtKB-KW"/>
</dbReference>
<dbReference type="InterPro" id="IPR007409">
    <property type="entry name" value="Restrct_endonuc_type1_HsdR_N"/>
</dbReference>
<dbReference type="GO" id="GO:0003677">
    <property type="term" value="F:DNA binding"/>
    <property type="evidence" value="ECO:0007669"/>
    <property type="project" value="UniProtKB-KW"/>
</dbReference>
<dbReference type="AlphaFoldDB" id="A0A832DJ95"/>
<dbReference type="InterPro" id="IPR013670">
    <property type="entry name" value="EcoEI_R_C_dom"/>
</dbReference>
<dbReference type="PROSITE" id="PS51192">
    <property type="entry name" value="HELICASE_ATP_BIND_1"/>
    <property type="match status" value="1"/>
</dbReference>
<dbReference type="InterPro" id="IPR027417">
    <property type="entry name" value="P-loop_NTPase"/>
</dbReference>
<dbReference type="Pfam" id="PF04313">
    <property type="entry name" value="HSDR_N"/>
    <property type="match status" value="1"/>
</dbReference>
<reference evidence="2" key="1">
    <citation type="journal article" date="2020" name="mSystems">
        <title>Genome- and Community-Level Interaction Insights into Carbon Utilization and Element Cycling Functions of Hydrothermarchaeota in Hydrothermal Sediment.</title>
        <authorList>
            <person name="Zhou Z."/>
            <person name="Liu Y."/>
            <person name="Xu W."/>
            <person name="Pan J."/>
            <person name="Luo Z.H."/>
            <person name="Li M."/>
        </authorList>
    </citation>
    <scope>NUCLEOTIDE SEQUENCE [LARGE SCALE GENOMIC DNA]</scope>
    <source>
        <strain evidence="2">SpSt-500</strain>
    </source>
</reference>
<accession>A0A832DJ95</accession>
<dbReference type="InterPro" id="IPR006935">
    <property type="entry name" value="Helicase/UvrB_N"/>
</dbReference>
<dbReference type="GO" id="GO:0005524">
    <property type="term" value="F:ATP binding"/>
    <property type="evidence" value="ECO:0007669"/>
    <property type="project" value="UniProtKB-KW"/>
</dbReference>